<keyword evidence="6" id="KW-0271">Exosome</keyword>
<keyword evidence="4" id="KW-0963">Cytoplasm</keyword>
<evidence type="ECO:0000256" key="1">
    <source>
        <dbReference type="ARBA" id="ARBA00004496"/>
    </source>
</evidence>
<evidence type="ECO:0000256" key="4">
    <source>
        <dbReference type="ARBA" id="ARBA00022490"/>
    </source>
</evidence>
<name>A0A915KQW1_ROMCU</name>
<dbReference type="GO" id="GO:0034476">
    <property type="term" value="P:U5 snRNA 3'-end processing"/>
    <property type="evidence" value="ECO:0007669"/>
    <property type="project" value="TreeGrafter"/>
</dbReference>
<keyword evidence="5" id="KW-0698">rRNA processing</keyword>
<evidence type="ECO:0000256" key="3">
    <source>
        <dbReference type="ARBA" id="ARBA00006678"/>
    </source>
</evidence>
<dbReference type="GO" id="GO:0071028">
    <property type="term" value="P:nuclear mRNA surveillance"/>
    <property type="evidence" value="ECO:0007669"/>
    <property type="project" value="TreeGrafter"/>
</dbReference>
<dbReference type="PANTHER" id="PTHR11097">
    <property type="entry name" value="EXOSOME COMPLEX EXONUCLEASE RIBOSOMAL RNA PROCESSING PROTEIN"/>
    <property type="match status" value="1"/>
</dbReference>
<dbReference type="Proteomes" id="UP000887565">
    <property type="component" value="Unplaced"/>
</dbReference>
<dbReference type="InterPro" id="IPR050590">
    <property type="entry name" value="Exosome_comp_Rrp42_subfam"/>
</dbReference>
<organism evidence="9 10">
    <name type="scientific">Romanomermis culicivorax</name>
    <name type="common">Nematode worm</name>
    <dbReference type="NCBI Taxonomy" id="13658"/>
    <lineage>
        <taxon>Eukaryota</taxon>
        <taxon>Metazoa</taxon>
        <taxon>Ecdysozoa</taxon>
        <taxon>Nematoda</taxon>
        <taxon>Enoplea</taxon>
        <taxon>Dorylaimia</taxon>
        <taxon>Mermithida</taxon>
        <taxon>Mermithoidea</taxon>
        <taxon>Mermithidae</taxon>
        <taxon>Romanomermis</taxon>
    </lineage>
</organism>
<dbReference type="PANTHER" id="PTHR11097:SF9">
    <property type="entry name" value="EXOSOME COMPLEX COMPONENT RRP43"/>
    <property type="match status" value="1"/>
</dbReference>
<evidence type="ECO:0000256" key="6">
    <source>
        <dbReference type="ARBA" id="ARBA00022835"/>
    </source>
</evidence>
<sequence length="213" mass="23452">QPHFSDAKTNEISKTTSVLQTLLDENKIVDLNDLAIGENKNVFWILYVDVSILNCDGVLLDICLLGVSAALHATNLPCVTLVPEEMELDSVADAAQIFPDKISVSDTCRSLKCTEKSPLTSCSFLLLDSEKSANQEIIVSCDPIEFEINLFPNNILTLIIGESKDNGKPQIYGVYKYGGTCLANEETFDNCLNLAAKRKLELNNLLDQALTHR</sequence>
<evidence type="ECO:0000256" key="7">
    <source>
        <dbReference type="ARBA" id="ARBA00022884"/>
    </source>
</evidence>
<dbReference type="GO" id="GO:0000467">
    <property type="term" value="P:exonucleolytic trimming to generate mature 3'-end of 5.8S rRNA from tricistronic rRNA transcript (SSU-rRNA, 5.8S rRNA, LSU-rRNA)"/>
    <property type="evidence" value="ECO:0007669"/>
    <property type="project" value="TreeGrafter"/>
</dbReference>
<dbReference type="AlphaFoldDB" id="A0A915KQW1"/>
<evidence type="ECO:0000256" key="5">
    <source>
        <dbReference type="ARBA" id="ARBA00022552"/>
    </source>
</evidence>
<dbReference type="InterPro" id="IPR027408">
    <property type="entry name" value="PNPase/RNase_PH_dom_sf"/>
</dbReference>
<dbReference type="Gene3D" id="3.30.230.70">
    <property type="entry name" value="GHMP Kinase, N-terminal domain"/>
    <property type="match status" value="1"/>
</dbReference>
<comment type="subcellular location">
    <subcellularLocation>
        <location evidence="1">Cytoplasm</location>
    </subcellularLocation>
    <subcellularLocation>
        <location evidence="2">Nucleus</location>
        <location evidence="2">Nucleolus</location>
    </subcellularLocation>
</comment>
<keyword evidence="8" id="KW-0539">Nucleus</keyword>
<dbReference type="WBParaSite" id="nRc.2.0.1.t40465-RA">
    <property type="protein sequence ID" value="nRc.2.0.1.t40465-RA"/>
    <property type="gene ID" value="nRc.2.0.1.g40465"/>
</dbReference>
<accession>A0A915KQW1</accession>
<evidence type="ECO:0000313" key="9">
    <source>
        <dbReference type="Proteomes" id="UP000887565"/>
    </source>
</evidence>
<evidence type="ECO:0000256" key="2">
    <source>
        <dbReference type="ARBA" id="ARBA00004604"/>
    </source>
</evidence>
<dbReference type="GO" id="GO:0016075">
    <property type="term" value="P:rRNA catabolic process"/>
    <property type="evidence" value="ECO:0007669"/>
    <property type="project" value="TreeGrafter"/>
</dbReference>
<reference evidence="10" key="1">
    <citation type="submission" date="2022-11" db="UniProtKB">
        <authorList>
            <consortium name="WormBaseParasite"/>
        </authorList>
    </citation>
    <scope>IDENTIFICATION</scope>
</reference>
<dbReference type="SUPFAM" id="SSF54211">
    <property type="entry name" value="Ribosomal protein S5 domain 2-like"/>
    <property type="match status" value="1"/>
</dbReference>
<comment type="similarity">
    <text evidence="3">Belongs to the RNase PH family.</text>
</comment>
<dbReference type="GO" id="GO:0034473">
    <property type="term" value="P:U1 snRNA 3'-end processing"/>
    <property type="evidence" value="ECO:0007669"/>
    <property type="project" value="TreeGrafter"/>
</dbReference>
<dbReference type="GO" id="GO:0034475">
    <property type="term" value="P:U4 snRNA 3'-end processing"/>
    <property type="evidence" value="ECO:0007669"/>
    <property type="project" value="TreeGrafter"/>
</dbReference>
<dbReference type="InterPro" id="IPR020568">
    <property type="entry name" value="Ribosomal_Su5_D2-typ_SF"/>
</dbReference>
<dbReference type="GO" id="GO:0071035">
    <property type="term" value="P:nuclear polyadenylation-dependent rRNA catabolic process"/>
    <property type="evidence" value="ECO:0007669"/>
    <property type="project" value="TreeGrafter"/>
</dbReference>
<dbReference type="GO" id="GO:0035925">
    <property type="term" value="F:mRNA 3'-UTR AU-rich region binding"/>
    <property type="evidence" value="ECO:0007669"/>
    <property type="project" value="TreeGrafter"/>
</dbReference>
<evidence type="ECO:0000313" key="10">
    <source>
        <dbReference type="WBParaSite" id="nRc.2.0.1.t40465-RA"/>
    </source>
</evidence>
<dbReference type="GO" id="GO:0000176">
    <property type="term" value="C:nuclear exosome (RNase complex)"/>
    <property type="evidence" value="ECO:0007669"/>
    <property type="project" value="TreeGrafter"/>
</dbReference>
<dbReference type="GO" id="GO:0000177">
    <property type="term" value="C:cytoplasmic exosome (RNase complex)"/>
    <property type="evidence" value="ECO:0007669"/>
    <property type="project" value="TreeGrafter"/>
</dbReference>
<proteinExistence type="inferred from homology"/>
<keyword evidence="7" id="KW-0694">RNA-binding</keyword>
<dbReference type="GO" id="GO:0005730">
    <property type="term" value="C:nucleolus"/>
    <property type="evidence" value="ECO:0007669"/>
    <property type="project" value="UniProtKB-SubCell"/>
</dbReference>
<protein>
    <submittedName>
        <fullName evidence="10">Ribosomal RNA-processing protein 43</fullName>
    </submittedName>
</protein>
<keyword evidence="9" id="KW-1185">Reference proteome</keyword>
<dbReference type="GO" id="GO:0071038">
    <property type="term" value="P:TRAMP-dependent tRNA surveillance pathway"/>
    <property type="evidence" value="ECO:0007669"/>
    <property type="project" value="TreeGrafter"/>
</dbReference>
<evidence type="ECO:0000256" key="8">
    <source>
        <dbReference type="ARBA" id="ARBA00023242"/>
    </source>
</evidence>